<evidence type="ECO:0000256" key="1">
    <source>
        <dbReference type="ARBA" id="ARBA00001964"/>
    </source>
</evidence>
<evidence type="ECO:0000256" key="3">
    <source>
        <dbReference type="ARBA" id="ARBA00023052"/>
    </source>
</evidence>
<dbReference type="SMART" id="SM00861">
    <property type="entry name" value="Transket_pyr"/>
    <property type="match status" value="1"/>
</dbReference>
<dbReference type="CDD" id="cd07036">
    <property type="entry name" value="TPP_PYR_E1-PDHc-beta_like"/>
    <property type="match status" value="1"/>
</dbReference>
<sequence length="339" mass="36993">MSVTTTRKLTMAKAIAEAISLEMERDPRVFVMGEDVGVYGGIFGATAGLYEKFGPDRIIDTPISETGFIGAALGAAMEGMRPIVELMFVDFFGVCMDQIYNHIAKNTYFSAGNVRVPLVLMTAVGGGYNDAGQHSQCLWGTFAHLPGLKVVIPSTPYDAKGLMISAIRDDNPVIYMFHKGLMGLGWMTLIKDSTDPVPEEPYMIPFGKADVKREGKDVTVVSVAMGVYQALEAARELEKEGISVEVLDLRTLVPLDREAIINSVKKTHRLLVVDEDYLSYGMTGEVAATVAEHAFDYLEAPVKRLAVPDVPIPYSRPLEQFVLPSAPKIVAAVKELLRS</sequence>
<dbReference type="InterPro" id="IPR005475">
    <property type="entry name" value="Transketolase-like_Pyr-bd"/>
</dbReference>
<dbReference type="STRING" id="698762.SAMN00808754_0493"/>
<proteinExistence type="predicted"/>
<name>A0A1W1VF06_9FIRM</name>
<dbReference type="EMBL" id="LT838272">
    <property type="protein sequence ID" value="SMB91641.1"/>
    <property type="molecule type" value="Genomic_DNA"/>
</dbReference>
<dbReference type="Pfam" id="PF02780">
    <property type="entry name" value="Transketolase_C"/>
    <property type="match status" value="1"/>
</dbReference>
<gene>
    <name evidence="5" type="ORF">SAMN00808754_0493</name>
</gene>
<dbReference type="FunFam" id="3.40.50.920:FF:000001">
    <property type="entry name" value="Pyruvate dehydrogenase E1 beta subunit"/>
    <property type="match status" value="1"/>
</dbReference>
<evidence type="ECO:0000259" key="4">
    <source>
        <dbReference type="SMART" id="SM00861"/>
    </source>
</evidence>
<dbReference type="GO" id="GO:0016491">
    <property type="term" value="F:oxidoreductase activity"/>
    <property type="evidence" value="ECO:0007669"/>
    <property type="project" value="UniProtKB-KW"/>
</dbReference>
<dbReference type="Proteomes" id="UP000192569">
    <property type="component" value="Chromosome I"/>
</dbReference>
<comment type="cofactor">
    <cofactor evidence="1">
        <name>thiamine diphosphate</name>
        <dbReference type="ChEBI" id="CHEBI:58937"/>
    </cofactor>
</comment>
<dbReference type="SUPFAM" id="SSF52518">
    <property type="entry name" value="Thiamin diphosphate-binding fold (THDP-binding)"/>
    <property type="match status" value="1"/>
</dbReference>
<dbReference type="NCBIfam" id="NF006667">
    <property type="entry name" value="PRK09212.1"/>
    <property type="match status" value="1"/>
</dbReference>
<keyword evidence="3" id="KW-0786">Thiamine pyrophosphate</keyword>
<dbReference type="AlphaFoldDB" id="A0A1W1VF06"/>
<protein>
    <submittedName>
        <fullName evidence="5">Pyruvate dehydrogenase E1 component beta subunit</fullName>
    </submittedName>
</protein>
<dbReference type="InterPro" id="IPR029061">
    <property type="entry name" value="THDP-binding"/>
</dbReference>
<dbReference type="PANTHER" id="PTHR43257:SF2">
    <property type="entry name" value="PYRUVATE DEHYDROGENASE E1 COMPONENT SUBUNIT BETA"/>
    <property type="match status" value="1"/>
</dbReference>
<dbReference type="InterPro" id="IPR009014">
    <property type="entry name" value="Transketo_C/PFOR_II"/>
</dbReference>
<keyword evidence="6" id="KW-1185">Reference proteome</keyword>
<evidence type="ECO:0000256" key="2">
    <source>
        <dbReference type="ARBA" id="ARBA00023002"/>
    </source>
</evidence>
<evidence type="ECO:0000313" key="5">
    <source>
        <dbReference type="EMBL" id="SMB91641.1"/>
    </source>
</evidence>
<keyword evidence="5" id="KW-0670">Pyruvate</keyword>
<dbReference type="Gene3D" id="3.40.50.920">
    <property type="match status" value="1"/>
</dbReference>
<dbReference type="PANTHER" id="PTHR43257">
    <property type="entry name" value="PYRUVATE DEHYDROGENASE E1 COMPONENT BETA SUBUNIT"/>
    <property type="match status" value="1"/>
</dbReference>
<organism evidence="5 6">
    <name type="scientific">Thermanaeromonas toyohensis ToBE</name>
    <dbReference type="NCBI Taxonomy" id="698762"/>
    <lineage>
        <taxon>Bacteria</taxon>
        <taxon>Bacillati</taxon>
        <taxon>Bacillota</taxon>
        <taxon>Clostridia</taxon>
        <taxon>Neomoorellales</taxon>
        <taxon>Neomoorellaceae</taxon>
        <taxon>Thermanaeromonas</taxon>
    </lineage>
</organism>
<dbReference type="Pfam" id="PF02779">
    <property type="entry name" value="Transket_pyr"/>
    <property type="match status" value="1"/>
</dbReference>
<dbReference type="InterPro" id="IPR033248">
    <property type="entry name" value="Transketolase_C"/>
</dbReference>
<feature type="domain" description="Transketolase-like pyrimidine-binding" evidence="4">
    <location>
        <begin position="9"/>
        <end position="184"/>
    </location>
</feature>
<keyword evidence="2" id="KW-0560">Oxidoreductase</keyword>
<dbReference type="SUPFAM" id="SSF52922">
    <property type="entry name" value="TK C-terminal domain-like"/>
    <property type="match status" value="1"/>
</dbReference>
<evidence type="ECO:0000313" key="6">
    <source>
        <dbReference type="Proteomes" id="UP000192569"/>
    </source>
</evidence>
<reference evidence="5 6" key="1">
    <citation type="submission" date="2017-04" db="EMBL/GenBank/DDBJ databases">
        <authorList>
            <person name="Afonso C.L."/>
            <person name="Miller P.J."/>
            <person name="Scott M.A."/>
            <person name="Spackman E."/>
            <person name="Goraichik I."/>
            <person name="Dimitrov K.M."/>
            <person name="Suarez D.L."/>
            <person name="Swayne D.E."/>
        </authorList>
    </citation>
    <scope>NUCLEOTIDE SEQUENCE [LARGE SCALE GENOMIC DNA]</scope>
    <source>
        <strain evidence="5 6">ToBE</strain>
    </source>
</reference>
<accession>A0A1W1VF06</accession>
<dbReference type="RefSeq" id="WP_084663706.1">
    <property type="nucleotide sequence ID" value="NZ_LT838272.1"/>
</dbReference>
<dbReference type="Gene3D" id="3.40.50.970">
    <property type="match status" value="1"/>
</dbReference>
<dbReference type="FunFam" id="3.40.50.970:FF:000001">
    <property type="entry name" value="Pyruvate dehydrogenase E1 beta subunit"/>
    <property type="match status" value="1"/>
</dbReference>